<evidence type="ECO:0000313" key="2">
    <source>
        <dbReference type="EMBL" id="KAA6370767.1"/>
    </source>
</evidence>
<accession>A0A5J4UK32</accession>
<comment type="caution">
    <text evidence="2">The sequence shown here is derived from an EMBL/GenBank/DDBJ whole genome shotgun (WGS) entry which is preliminary data.</text>
</comment>
<dbReference type="Proteomes" id="UP000324800">
    <property type="component" value="Unassembled WGS sequence"/>
</dbReference>
<organism evidence="2 3">
    <name type="scientific">Streblomastix strix</name>
    <dbReference type="NCBI Taxonomy" id="222440"/>
    <lineage>
        <taxon>Eukaryota</taxon>
        <taxon>Metamonada</taxon>
        <taxon>Preaxostyla</taxon>
        <taxon>Oxymonadida</taxon>
        <taxon>Streblomastigidae</taxon>
        <taxon>Streblomastix</taxon>
    </lineage>
</organism>
<dbReference type="EMBL" id="SNRW01015082">
    <property type="protein sequence ID" value="KAA6370767.1"/>
    <property type="molecule type" value="Genomic_DNA"/>
</dbReference>
<sequence length="100" mass="10898">MPFDLLGFNKSSSSTSFIIPISNYITTGDPLVVVTTAVNPNGGIESALGNGNINALSNEFWIMIPFEHATIQGINELRIEEEEEEEEEDNEGGVQLSLIQ</sequence>
<feature type="compositionally biased region" description="Acidic residues" evidence="1">
    <location>
        <begin position="80"/>
        <end position="91"/>
    </location>
</feature>
<feature type="region of interest" description="Disordered" evidence="1">
    <location>
        <begin position="80"/>
        <end position="100"/>
    </location>
</feature>
<proteinExistence type="predicted"/>
<evidence type="ECO:0000256" key="1">
    <source>
        <dbReference type="SAM" id="MobiDB-lite"/>
    </source>
</evidence>
<dbReference type="AlphaFoldDB" id="A0A5J4UK32"/>
<protein>
    <submittedName>
        <fullName evidence="2">Uncharacterized protein</fullName>
    </submittedName>
</protein>
<reference evidence="2 3" key="1">
    <citation type="submission" date="2019-03" db="EMBL/GenBank/DDBJ databases">
        <title>Single cell metagenomics reveals metabolic interactions within the superorganism composed of flagellate Streblomastix strix and complex community of Bacteroidetes bacteria on its surface.</title>
        <authorList>
            <person name="Treitli S.C."/>
            <person name="Kolisko M."/>
            <person name="Husnik F."/>
            <person name="Keeling P."/>
            <person name="Hampl V."/>
        </authorList>
    </citation>
    <scope>NUCLEOTIDE SEQUENCE [LARGE SCALE GENOMIC DNA]</scope>
    <source>
        <strain evidence="2">ST1C</strain>
    </source>
</reference>
<gene>
    <name evidence="2" type="ORF">EZS28_033706</name>
</gene>
<evidence type="ECO:0000313" key="3">
    <source>
        <dbReference type="Proteomes" id="UP000324800"/>
    </source>
</evidence>
<name>A0A5J4UK32_9EUKA</name>